<dbReference type="RefSeq" id="WP_384426141.1">
    <property type="nucleotide sequence ID" value="NZ_CP147982.1"/>
</dbReference>
<protein>
    <submittedName>
        <fullName evidence="1">Uncharacterized protein</fullName>
    </submittedName>
</protein>
<gene>
    <name evidence="1" type="ORF">WAB15_04115</name>
</gene>
<dbReference type="Proteomes" id="UP001626628">
    <property type="component" value="Chromosome"/>
</dbReference>
<reference evidence="1 2" key="1">
    <citation type="submission" date="2024-03" db="EMBL/GenBank/DDBJ databases">
        <title>The complete genome of Streptomyces sirii sp.nov.</title>
        <authorList>
            <person name="Zakalyukina Y.V."/>
            <person name="Belik A.R."/>
            <person name="Biryukov M.V."/>
            <person name="Baturina O.A."/>
            <person name="Kabilov M.R."/>
        </authorList>
    </citation>
    <scope>NUCLEOTIDE SEQUENCE [LARGE SCALE GENOMIC DNA]</scope>
    <source>
        <strain evidence="1 2">BP-8</strain>
    </source>
</reference>
<proteinExistence type="predicted"/>
<evidence type="ECO:0000313" key="2">
    <source>
        <dbReference type="Proteomes" id="UP001626628"/>
    </source>
</evidence>
<name>A0ABZ2QFD8_9ACTN</name>
<keyword evidence="2" id="KW-1185">Reference proteome</keyword>
<accession>A0ABZ2QFD8</accession>
<sequence length="54" mass="6045">MAPHCVPDATAEANRAIRDFMAARIGRPLWPEEQDEYEHLLATWAAAVHSNEKG</sequence>
<evidence type="ECO:0000313" key="1">
    <source>
        <dbReference type="EMBL" id="WXK75221.1"/>
    </source>
</evidence>
<dbReference type="EMBL" id="CP147982">
    <property type="protein sequence ID" value="WXK75221.1"/>
    <property type="molecule type" value="Genomic_DNA"/>
</dbReference>
<organism evidence="1 2">
    <name type="scientific">Streptomyces sirii</name>
    <dbReference type="NCBI Taxonomy" id="3127701"/>
    <lineage>
        <taxon>Bacteria</taxon>
        <taxon>Bacillati</taxon>
        <taxon>Actinomycetota</taxon>
        <taxon>Actinomycetes</taxon>
        <taxon>Kitasatosporales</taxon>
        <taxon>Streptomycetaceae</taxon>
        <taxon>Streptomyces</taxon>
    </lineage>
</organism>